<evidence type="ECO:0000313" key="2">
    <source>
        <dbReference type="EMBL" id="RNM40784.1"/>
    </source>
</evidence>
<reference evidence="1 3" key="1">
    <citation type="journal article" date="2018" name="Elife">
        <title>Discovery and characterization of a prevalent human gut bacterial enzyme sufficient for the inactivation of a family of plant toxins.</title>
        <authorList>
            <person name="Koppel N."/>
            <person name="Bisanz J.E."/>
            <person name="Pandelia M.E."/>
            <person name="Turnbaugh P.J."/>
            <person name="Balskus E.P."/>
        </authorList>
    </citation>
    <scope>NUCLEOTIDE SEQUENCE [LARGE SCALE GENOMIC DNA]</scope>
    <source>
        <strain evidence="1 3">DSM 16107</strain>
    </source>
</reference>
<dbReference type="Proteomes" id="UP000253817">
    <property type="component" value="Unassembled WGS sequence"/>
</dbReference>
<dbReference type="Proteomes" id="UP000270112">
    <property type="component" value="Unassembled WGS sequence"/>
</dbReference>
<dbReference type="EMBL" id="PPTT01000004">
    <property type="protein sequence ID" value="RDB70676.1"/>
    <property type="molecule type" value="Genomic_DNA"/>
</dbReference>
<proteinExistence type="predicted"/>
<reference evidence="2" key="3">
    <citation type="journal article" date="2019" name="Microbiol. Resour. Announc.">
        <title>Draft Genome Sequences of Type Strains of Gordonibacter faecihominis, Paraeggerthella hongkongensis, Parvibacter caecicola,Slackia equolifaciens, Slackia faecicanis, and Slackia isoflavoniconvertens.</title>
        <authorList>
            <person name="Danylec N."/>
            <person name="Stoll D.A."/>
            <person name="Dotsch A."/>
            <person name="Huch M."/>
        </authorList>
    </citation>
    <scope>NUCLEOTIDE SEQUENCE</scope>
    <source>
        <strain evidence="2">DSM 16107</strain>
    </source>
</reference>
<evidence type="ECO:0000313" key="3">
    <source>
        <dbReference type="Proteomes" id="UP000253817"/>
    </source>
</evidence>
<name>A0A3N0IUW5_9ACTN</name>
<sequence>MNKNYGTFGFAKQSAIGTAKPPTITVQASSDSDGLDVSTSTEAVKLTNGKRDTTAGRYITGSEAGASLTTLAFADFLGLVLLGALGSDEVSGSAAPYTHDIKMGESLPYLTFAQQVGSSAAPLQQLADCKVDSLSISAEGTKPLSVEVALKGCAATWLSEAKWSGPEFDVAKGWFRTTDVQVLFSLASAEPGEVPASVDLSGISFKVSNSVEASTGIGKVAPKRQTEKSATVTAEISGTTESTALYREVKTGKADGTSVASTIVTGSLQATFKHTVHDDWSLVVKMGAIPWSINAMGVSTEGGPFALTLSTDGAISVDGTSIEFILVNDVASY</sequence>
<protein>
    <recommendedName>
        <fullName evidence="5">Phage tail protein</fullName>
    </recommendedName>
</protein>
<dbReference type="AlphaFoldDB" id="A0A3N0IUW5"/>
<accession>A0A3N0IUW5</accession>
<dbReference type="EMBL" id="QICC01000064">
    <property type="protein sequence ID" value="RNM40784.1"/>
    <property type="molecule type" value="Genomic_DNA"/>
</dbReference>
<dbReference type="InterPro" id="IPR044000">
    <property type="entry name" value="Phage_tube_2"/>
</dbReference>
<evidence type="ECO:0000313" key="1">
    <source>
        <dbReference type="EMBL" id="RDB70676.1"/>
    </source>
</evidence>
<comment type="caution">
    <text evidence="2">The sequence shown here is derived from an EMBL/GenBank/DDBJ whole genome shotgun (WGS) entry which is preliminary data.</text>
</comment>
<evidence type="ECO:0000313" key="4">
    <source>
        <dbReference type="Proteomes" id="UP000270112"/>
    </source>
</evidence>
<evidence type="ECO:0008006" key="5">
    <source>
        <dbReference type="Google" id="ProtNLM"/>
    </source>
</evidence>
<dbReference type="RefSeq" id="WP_114545226.1">
    <property type="nucleotide sequence ID" value="NZ_PPTT01000004.1"/>
</dbReference>
<organism evidence="2 4">
    <name type="scientific">Eggerthella sinensis</name>
    <dbReference type="NCBI Taxonomy" id="242230"/>
    <lineage>
        <taxon>Bacteria</taxon>
        <taxon>Bacillati</taxon>
        <taxon>Actinomycetota</taxon>
        <taxon>Coriobacteriia</taxon>
        <taxon>Eggerthellales</taxon>
        <taxon>Eggerthellaceae</taxon>
        <taxon>Eggerthella</taxon>
    </lineage>
</organism>
<reference evidence="4" key="2">
    <citation type="submission" date="2018-05" db="EMBL/GenBank/DDBJ databases">
        <title>Genome Sequencing of selected type strains of the family Eggerthellaceae.</title>
        <authorList>
            <person name="Danylec N."/>
            <person name="Stoll D.A."/>
            <person name="Doetsch A."/>
            <person name="Huch M."/>
        </authorList>
    </citation>
    <scope>NUCLEOTIDE SEQUENCE [LARGE SCALE GENOMIC DNA]</scope>
    <source>
        <strain evidence="4">DSM 16107</strain>
    </source>
</reference>
<gene>
    <name evidence="1" type="ORF">C1876_02890</name>
    <name evidence="2" type="ORF">DMP09_12825</name>
</gene>
<keyword evidence="3" id="KW-1185">Reference proteome</keyword>
<dbReference type="Pfam" id="PF18906">
    <property type="entry name" value="Phage_tube_2"/>
    <property type="match status" value="1"/>
</dbReference>